<sequence length="509" mass="56744">MSSEHRRLPQPSPFRQESYSPGELSGECGKEWQSMKINTNEFVEVAQRELTNKRTRTLLDMISSVVDNLRDSAMSSFPDPSAALEYGRAIRAESLARLPELLDQFEKNAVAHGASVFWARTADEANQFVLDLARKRNIKYVTKGKSMVTEEIGLNDALAADGIDVFEADLGEFIAQLLKRPPFHIVGPAINVPVDEISALFLKKGLIERATQDPVELGAAARRYLRQKFQHLEMGITGVNMAVAETGAIINVENEGNIRFSKSSPKTQVSFMTIEKVVPTMRDAMHLLRLLCRNCTAQKISAYVSMDSGPKKPGEIDGPEELFIVILDNGRSAIYANENLREALRCIRCGACMYGCPIYMKIGGYPYGWAYSGPMGQVVNPLLLGLDRTQHLYRACTLCGKCKSICPGGIDHPKLFLLYRSMDVEGDVQLKGQSRPWLEQKAMNILSCGARRAWHWNAGVKGARPVVNLHARGNVISQMPLLGGWFRCRDLPAVGRKTFRERMKETGQY</sequence>
<dbReference type="Gene3D" id="1.10.1060.10">
    <property type="entry name" value="Alpha-helical ferredoxin"/>
    <property type="match status" value="1"/>
</dbReference>
<dbReference type="InterPro" id="IPR003741">
    <property type="entry name" value="LUD_dom"/>
</dbReference>
<dbReference type="InterPro" id="IPR024569">
    <property type="entry name" value="LutB_C"/>
</dbReference>
<evidence type="ECO:0000259" key="9">
    <source>
        <dbReference type="PROSITE" id="PS51379"/>
    </source>
</evidence>
<reference evidence="10 11" key="1">
    <citation type="journal article" date="2017" name="ISME J.">
        <title>Energy and carbon metabolisms in a deep terrestrial subsurface fluid microbial community.</title>
        <authorList>
            <person name="Momper L."/>
            <person name="Jungbluth S.P."/>
            <person name="Lee M.D."/>
            <person name="Amend J.P."/>
        </authorList>
    </citation>
    <scope>NUCLEOTIDE SEQUENCE [LARGE SCALE GENOMIC DNA]</scope>
    <source>
        <strain evidence="10">SURF_5</strain>
    </source>
</reference>
<evidence type="ECO:0000256" key="6">
    <source>
        <dbReference type="ARBA" id="ARBA00023004"/>
    </source>
</evidence>
<dbReference type="GO" id="GO:0006089">
    <property type="term" value="P:lactate metabolic process"/>
    <property type="evidence" value="ECO:0007669"/>
    <property type="project" value="InterPro"/>
</dbReference>
<keyword evidence="1" id="KW-0813">Transport</keyword>
<dbReference type="Proteomes" id="UP000265882">
    <property type="component" value="Unassembled WGS sequence"/>
</dbReference>
<accession>A0A3A4NUP8</accession>
<proteinExistence type="predicted"/>
<keyword evidence="4" id="KW-0677">Repeat</keyword>
<dbReference type="PANTHER" id="PTHR47153">
    <property type="entry name" value="LACTATE UTILIZATION PROTEIN B"/>
    <property type="match status" value="1"/>
</dbReference>
<name>A0A3A4NUP8_ABYX5</name>
<keyword evidence="6" id="KW-0408">Iron</keyword>
<dbReference type="InterPro" id="IPR024185">
    <property type="entry name" value="FTHF_cligase-like_sf"/>
</dbReference>
<dbReference type="Pfam" id="PF11870">
    <property type="entry name" value="LutB_C"/>
    <property type="match status" value="1"/>
</dbReference>
<evidence type="ECO:0000256" key="1">
    <source>
        <dbReference type="ARBA" id="ARBA00022448"/>
    </source>
</evidence>
<evidence type="ECO:0000256" key="5">
    <source>
        <dbReference type="ARBA" id="ARBA00022982"/>
    </source>
</evidence>
<evidence type="ECO:0000256" key="7">
    <source>
        <dbReference type="ARBA" id="ARBA00023014"/>
    </source>
</evidence>
<protein>
    <submittedName>
        <fullName evidence="10">Lactate utilization protein</fullName>
    </submittedName>
</protein>
<evidence type="ECO:0000313" key="11">
    <source>
        <dbReference type="Proteomes" id="UP000265882"/>
    </source>
</evidence>
<dbReference type="GO" id="GO:0046872">
    <property type="term" value="F:metal ion binding"/>
    <property type="evidence" value="ECO:0007669"/>
    <property type="project" value="UniProtKB-KW"/>
</dbReference>
<keyword evidence="5" id="KW-0249">Electron transport</keyword>
<dbReference type="PROSITE" id="PS00198">
    <property type="entry name" value="4FE4S_FER_1"/>
    <property type="match status" value="2"/>
</dbReference>
<dbReference type="Pfam" id="PF13183">
    <property type="entry name" value="Fer4_8"/>
    <property type="match status" value="1"/>
</dbReference>
<feature type="domain" description="4Fe-4S ferredoxin-type" evidence="9">
    <location>
        <begin position="387"/>
        <end position="415"/>
    </location>
</feature>
<dbReference type="Gene3D" id="3.40.50.10420">
    <property type="entry name" value="NagB/RpiA/CoA transferase-like"/>
    <property type="match status" value="1"/>
</dbReference>
<organism evidence="10 11">
    <name type="scientific">Abyssobacteria bacterium (strain SURF_5)</name>
    <dbReference type="NCBI Taxonomy" id="2093360"/>
    <lineage>
        <taxon>Bacteria</taxon>
        <taxon>Pseudomonadati</taxon>
        <taxon>Candidatus Hydrogenedentota</taxon>
        <taxon>Candidatus Abyssobacteria</taxon>
    </lineage>
</organism>
<dbReference type="InterPro" id="IPR009051">
    <property type="entry name" value="Helical_ferredxn"/>
</dbReference>
<evidence type="ECO:0000313" key="10">
    <source>
        <dbReference type="EMBL" id="RJP24167.1"/>
    </source>
</evidence>
<dbReference type="PROSITE" id="PS51379">
    <property type="entry name" value="4FE4S_FER_2"/>
    <property type="match status" value="2"/>
</dbReference>
<dbReference type="PANTHER" id="PTHR47153:SF2">
    <property type="entry name" value="LACTATE UTILIZATION PROTEIN B"/>
    <property type="match status" value="1"/>
</dbReference>
<keyword evidence="7" id="KW-0411">Iron-sulfur</keyword>
<dbReference type="SUPFAM" id="SSF46548">
    <property type="entry name" value="alpha-helical ferredoxin"/>
    <property type="match status" value="1"/>
</dbReference>
<dbReference type="AlphaFoldDB" id="A0A3A4NUP8"/>
<dbReference type="SUPFAM" id="SSF100950">
    <property type="entry name" value="NagB/RpiA/CoA transferase-like"/>
    <property type="match status" value="1"/>
</dbReference>
<dbReference type="InterPro" id="IPR037171">
    <property type="entry name" value="NagB/RpiA_transferase-like"/>
</dbReference>
<evidence type="ECO:0000256" key="3">
    <source>
        <dbReference type="ARBA" id="ARBA00022723"/>
    </source>
</evidence>
<dbReference type="GO" id="GO:0051539">
    <property type="term" value="F:4 iron, 4 sulfur cluster binding"/>
    <property type="evidence" value="ECO:0007669"/>
    <property type="project" value="UniProtKB-KW"/>
</dbReference>
<dbReference type="EMBL" id="QZKU01000039">
    <property type="protein sequence ID" value="RJP24167.1"/>
    <property type="molecule type" value="Genomic_DNA"/>
</dbReference>
<dbReference type="InterPro" id="IPR004452">
    <property type="entry name" value="LutB/LldF"/>
</dbReference>
<evidence type="ECO:0000256" key="8">
    <source>
        <dbReference type="SAM" id="MobiDB-lite"/>
    </source>
</evidence>
<comment type="caution">
    <text evidence="10">The sequence shown here is derived from an EMBL/GenBank/DDBJ whole genome shotgun (WGS) entry which is preliminary data.</text>
</comment>
<dbReference type="InterPro" id="IPR017896">
    <property type="entry name" value="4Fe4S_Fe-S-bd"/>
</dbReference>
<keyword evidence="2" id="KW-0004">4Fe-4S</keyword>
<dbReference type="Pfam" id="PF02589">
    <property type="entry name" value="LUD_dom"/>
    <property type="match status" value="1"/>
</dbReference>
<evidence type="ECO:0000256" key="4">
    <source>
        <dbReference type="ARBA" id="ARBA00022737"/>
    </source>
</evidence>
<dbReference type="InterPro" id="IPR017900">
    <property type="entry name" value="4Fe4S_Fe_S_CS"/>
</dbReference>
<feature type="domain" description="4Fe-4S ferredoxin-type" evidence="9">
    <location>
        <begin position="336"/>
        <end position="365"/>
    </location>
</feature>
<keyword evidence="3" id="KW-0479">Metal-binding</keyword>
<feature type="region of interest" description="Disordered" evidence="8">
    <location>
        <begin position="1"/>
        <end position="27"/>
    </location>
</feature>
<evidence type="ECO:0000256" key="2">
    <source>
        <dbReference type="ARBA" id="ARBA00022485"/>
    </source>
</evidence>
<gene>
    <name evidence="10" type="ORF">C4520_04565</name>
</gene>